<evidence type="ECO:0000256" key="2">
    <source>
        <dbReference type="SAM" id="Phobius"/>
    </source>
</evidence>
<feature type="compositionally biased region" description="Low complexity" evidence="1">
    <location>
        <begin position="39"/>
        <end position="58"/>
    </location>
</feature>
<dbReference type="AlphaFoldDB" id="A0A1Y5PF73"/>
<evidence type="ECO:0000256" key="1">
    <source>
        <dbReference type="SAM" id="MobiDB-lite"/>
    </source>
</evidence>
<dbReference type="EMBL" id="FLQS01000035">
    <property type="protein sequence ID" value="SBS77283.1"/>
    <property type="molecule type" value="Genomic_DNA"/>
</dbReference>
<feature type="transmembrane region" description="Helical" evidence="2">
    <location>
        <begin position="20"/>
        <end position="40"/>
    </location>
</feature>
<keyword evidence="2" id="KW-1133">Transmembrane helix</keyword>
<reference evidence="3" key="1">
    <citation type="submission" date="2016-03" db="EMBL/GenBank/DDBJ databases">
        <authorList>
            <person name="Ploux O."/>
        </authorList>
    </citation>
    <scope>NUCLEOTIDE SEQUENCE</scope>
    <source>
        <strain evidence="3">UC10</strain>
    </source>
</reference>
<proteinExistence type="predicted"/>
<gene>
    <name evidence="3" type="ORF">MHPYR_400054</name>
</gene>
<evidence type="ECO:0000313" key="3">
    <source>
        <dbReference type="EMBL" id="SBS77283.1"/>
    </source>
</evidence>
<keyword evidence="2" id="KW-0812">Transmembrane</keyword>
<accession>A0A1Y5PF73</accession>
<keyword evidence="2" id="KW-0472">Membrane</keyword>
<protein>
    <submittedName>
        <fullName evidence="3">Uncharacterized protein</fullName>
    </submittedName>
</protein>
<sequence>MVNGSAGTNGTQQAVTFSRQLALTAGFVAVVAAVGLSAGCGQSSKESPSSTTSATSKPAPSPVEKGVIEMPPRAFNQNQNAADGMLALQSQGYNVQLNFSAGSGSDRPLSECKITGVDGLQGDHPPTNTTVFLTVSCPGSN</sequence>
<feature type="region of interest" description="Disordered" evidence="1">
    <location>
        <begin position="39"/>
        <end position="68"/>
    </location>
</feature>
<name>A0A1Y5PF73_9MYCO</name>
<organism evidence="3">
    <name type="scientific">uncultured Mycobacterium sp</name>
    <dbReference type="NCBI Taxonomy" id="171292"/>
    <lineage>
        <taxon>Bacteria</taxon>
        <taxon>Bacillati</taxon>
        <taxon>Actinomycetota</taxon>
        <taxon>Actinomycetes</taxon>
        <taxon>Mycobacteriales</taxon>
        <taxon>Mycobacteriaceae</taxon>
        <taxon>Mycobacterium</taxon>
        <taxon>environmental samples</taxon>
    </lineage>
</organism>